<evidence type="ECO:0000313" key="4">
    <source>
        <dbReference type="EMBL" id="KDQ13725.1"/>
    </source>
</evidence>
<dbReference type="PANTHER" id="PTHR12992">
    <property type="entry name" value="NUDIX HYDROLASE"/>
    <property type="match status" value="1"/>
</dbReference>
<evidence type="ECO:0000259" key="3">
    <source>
        <dbReference type="PROSITE" id="PS51462"/>
    </source>
</evidence>
<dbReference type="InterPro" id="IPR045121">
    <property type="entry name" value="CoAse"/>
</dbReference>
<dbReference type="HOGENOM" id="CLU_034764_0_0_1"/>
<dbReference type="Proteomes" id="UP000027195">
    <property type="component" value="Unassembled WGS sequence"/>
</dbReference>
<reference evidence="5" key="1">
    <citation type="journal article" date="2014" name="Proc. Natl. Acad. Sci. U.S.A.">
        <title>Extensive sampling of basidiomycete genomes demonstrates inadequacy of the white-rot/brown-rot paradigm for wood decay fungi.</title>
        <authorList>
            <person name="Riley R."/>
            <person name="Salamov A.A."/>
            <person name="Brown D.W."/>
            <person name="Nagy L.G."/>
            <person name="Floudas D."/>
            <person name="Held B.W."/>
            <person name="Levasseur A."/>
            <person name="Lombard V."/>
            <person name="Morin E."/>
            <person name="Otillar R."/>
            <person name="Lindquist E.A."/>
            <person name="Sun H."/>
            <person name="LaButti K.M."/>
            <person name="Schmutz J."/>
            <person name="Jabbour D."/>
            <person name="Luo H."/>
            <person name="Baker S.E."/>
            <person name="Pisabarro A.G."/>
            <person name="Walton J.D."/>
            <person name="Blanchette R.A."/>
            <person name="Henrissat B."/>
            <person name="Martin F."/>
            <person name="Cullen D."/>
            <person name="Hibbett D.S."/>
            <person name="Grigoriev I.V."/>
        </authorList>
    </citation>
    <scope>NUCLEOTIDE SEQUENCE [LARGE SCALE GENOMIC DNA]</scope>
    <source>
        <strain evidence="5">FD-172 SS1</strain>
    </source>
</reference>
<dbReference type="OrthoDB" id="70823at2759"/>
<keyword evidence="2" id="KW-0812">Transmembrane</keyword>
<dbReference type="AlphaFoldDB" id="A0A067MG82"/>
<accession>A0A067MG82</accession>
<dbReference type="STRING" id="930990.A0A067MG82"/>
<gene>
    <name evidence="4" type="ORF">BOTBODRAFT_55955</name>
</gene>
<dbReference type="InterPro" id="IPR015797">
    <property type="entry name" value="NUDIX_hydrolase-like_dom_sf"/>
</dbReference>
<dbReference type="SUPFAM" id="SSF55811">
    <property type="entry name" value="Nudix"/>
    <property type="match status" value="1"/>
</dbReference>
<protein>
    <recommendedName>
        <fullName evidence="3">Nudix hydrolase domain-containing protein</fullName>
    </recommendedName>
</protein>
<evidence type="ECO:0000256" key="1">
    <source>
        <dbReference type="SAM" id="MobiDB-lite"/>
    </source>
</evidence>
<feature type="domain" description="Nudix hydrolase" evidence="3">
    <location>
        <begin position="116"/>
        <end position="300"/>
    </location>
</feature>
<feature type="region of interest" description="Disordered" evidence="1">
    <location>
        <begin position="21"/>
        <end position="64"/>
    </location>
</feature>
<dbReference type="PANTHER" id="PTHR12992:SF44">
    <property type="entry name" value="NUDIX HYDROLASE DOMAIN-CONTAINING PROTEIN"/>
    <property type="match status" value="1"/>
</dbReference>
<keyword evidence="5" id="KW-1185">Reference proteome</keyword>
<feature type="compositionally biased region" description="Low complexity" evidence="1">
    <location>
        <begin position="21"/>
        <end position="47"/>
    </location>
</feature>
<evidence type="ECO:0000256" key="2">
    <source>
        <dbReference type="SAM" id="Phobius"/>
    </source>
</evidence>
<organism evidence="4 5">
    <name type="scientific">Botryobasidium botryosum (strain FD-172 SS1)</name>
    <dbReference type="NCBI Taxonomy" id="930990"/>
    <lineage>
        <taxon>Eukaryota</taxon>
        <taxon>Fungi</taxon>
        <taxon>Dikarya</taxon>
        <taxon>Basidiomycota</taxon>
        <taxon>Agaricomycotina</taxon>
        <taxon>Agaricomycetes</taxon>
        <taxon>Cantharellales</taxon>
        <taxon>Botryobasidiaceae</taxon>
        <taxon>Botryobasidium</taxon>
    </lineage>
</organism>
<keyword evidence="2" id="KW-0472">Membrane</keyword>
<keyword evidence="2" id="KW-1133">Transmembrane helix</keyword>
<proteinExistence type="predicted"/>
<dbReference type="PROSITE" id="PS51462">
    <property type="entry name" value="NUDIX"/>
    <property type="match status" value="1"/>
</dbReference>
<dbReference type="EMBL" id="KL198042">
    <property type="protein sequence ID" value="KDQ13725.1"/>
    <property type="molecule type" value="Genomic_DNA"/>
</dbReference>
<dbReference type="GO" id="GO:0010945">
    <property type="term" value="F:coenzyme A diphosphatase activity"/>
    <property type="evidence" value="ECO:0007669"/>
    <property type="project" value="InterPro"/>
</dbReference>
<sequence length="508" mass="57118">MSLLASRSGRFCCVSSGLTATSTASAPSRTSSATPATSLAASATTSRETWRTSAKMARSRTGETMTGIKSRRTVLRRVWESMVSSDWVAHIAFLANALQRIRSTPPRLIASPPSQPRRASVSLILHLTPPAHLLHTIPVLTPQPSLPEFFAQDWVRHPDTRADLLFIRREAGDRDTGTSVSNGNVKGKQPHIAFPGGRTEDGDESSLYTAMRQTWEEIGIDLAENEWTCVGQLDDREITTSLGKRLLMVLSPFVFLHLSPHPPTDPNVPVPILHWIPLTTLTSSHPTWSHVTIDISSRLAPRHSTLRLLAQILVGNMRFRALVLRTKRVDWGNQCDHQDSTNGYGLEKRYSPSFDSEHTCPEDTAIEDEVRLWGLTLGMTLDLITYMQPSLFNKPLLDPMYEYEESTMGPALMTPSMKSIFPRFVHFDVNFWIWVFGKRYRDVIRGWEESNRGSNDRRINWSGQALSTFYAAVRKALIVVILGRALGVLAALIGMSWWIWKKWLPAFF</sequence>
<feature type="region of interest" description="Disordered" evidence="1">
    <location>
        <begin position="175"/>
        <end position="204"/>
    </location>
</feature>
<name>A0A067MG82_BOTB1</name>
<evidence type="ECO:0000313" key="5">
    <source>
        <dbReference type="Proteomes" id="UP000027195"/>
    </source>
</evidence>
<feature type="transmembrane region" description="Helical" evidence="2">
    <location>
        <begin position="476"/>
        <end position="500"/>
    </location>
</feature>
<dbReference type="Gene3D" id="3.90.79.10">
    <property type="entry name" value="Nucleoside Triphosphate Pyrophosphohydrolase"/>
    <property type="match status" value="1"/>
</dbReference>
<dbReference type="InterPro" id="IPR000086">
    <property type="entry name" value="NUDIX_hydrolase_dom"/>
</dbReference>
<dbReference type="InParanoid" id="A0A067MG82"/>